<keyword evidence="2" id="KW-1185">Reference proteome</keyword>
<dbReference type="EMBL" id="AP025732">
    <property type="protein sequence ID" value="BDI17782.1"/>
    <property type="molecule type" value="Genomic_DNA"/>
</dbReference>
<sequence length="228" mass="25483">MTTIIFVHGTGGRRDSYAGTFRNIEQKLHELKPEVRLVPCLWGEVHGTKLNAGGLSIPNYDSTRVNAKSQEDEEILLWKNLYKDPLYEINLLSFRQPRGQANIRGKMMTPPQEISKRIEGLTTSSQLETQLQKAGISQVFEEACNAIRTSQPFSRLLDTASRPLDADYAAIARAIVTASIQICDICDPPIHHNKKLRDETVDSITRELTQDTQSRGVIGDLGKILISP</sequence>
<accession>A0ABM7Z428</accession>
<name>A0ABM7Z428_NOSCO</name>
<reference evidence="1" key="1">
    <citation type="submission" date="2022-04" db="EMBL/GenBank/DDBJ databases">
        <title>Complete genome sequence of a cyanobacterium, Nostoc sp. SO-36, isolated in Antarctica.</title>
        <authorList>
            <person name="Kanesaki Y."/>
            <person name="Effendi D."/>
            <person name="Sakamoto T."/>
            <person name="Ohtani S."/>
            <person name="Awai K."/>
        </authorList>
    </citation>
    <scope>NUCLEOTIDE SEQUENCE</scope>
    <source>
        <strain evidence="1">SO-36</strain>
    </source>
</reference>
<proteinExistence type="predicted"/>
<dbReference type="Proteomes" id="UP001055453">
    <property type="component" value="Chromosome"/>
</dbReference>
<protein>
    <submittedName>
        <fullName evidence="1">Uncharacterized protein</fullName>
    </submittedName>
</protein>
<organism evidence="1 2">
    <name type="scientific">Nostoc cf. commune SO-36</name>
    <dbReference type="NCBI Taxonomy" id="449208"/>
    <lineage>
        <taxon>Bacteria</taxon>
        <taxon>Bacillati</taxon>
        <taxon>Cyanobacteriota</taxon>
        <taxon>Cyanophyceae</taxon>
        <taxon>Nostocales</taxon>
        <taxon>Nostocaceae</taxon>
        <taxon>Nostoc</taxon>
    </lineage>
</organism>
<dbReference type="RefSeq" id="WP_251955609.1">
    <property type="nucleotide sequence ID" value="NZ_AP025732.1"/>
</dbReference>
<evidence type="ECO:0000313" key="1">
    <source>
        <dbReference type="EMBL" id="BDI17782.1"/>
    </source>
</evidence>
<gene>
    <name evidence="1" type="ORF">ANSO36C_35840</name>
</gene>
<evidence type="ECO:0000313" key="2">
    <source>
        <dbReference type="Proteomes" id="UP001055453"/>
    </source>
</evidence>